<evidence type="ECO:0000313" key="4">
    <source>
        <dbReference type="Proteomes" id="UP000326336"/>
    </source>
</evidence>
<sequence length="637" mass="68197">MPAQPVQPMPPQPMPAQPGAAVPPTAATTITGNPVPPTEPNPPESESRGTDPNDSGSARTPQRKSNRGRLIAIIIAVIVVIALIAGGAFWWFRIRPNSGDNGDADAAQSSPTKRDNDSAASSDNASEPGNGSKTTIEPTHSNVSKVSLGDITLCSDAVSDGDSSRTIEASEWMWHSGMLATRPNRCDYNAEDGPADSYGYGIWTPQLDMPVACTLSPVQEDEKMTDTTQTGQRIAATYGDDPAVFLIYRVTVKAKGTTPQTDHLYAQPVTVASSGCTLGNRIELDNHGGNVHLLTATDDRIAVVESWEDSQERANSKGDKKDVDINHAMVSVIDRDGKLTKATYDQGVSENDEHYFDTKPFSVAGYAAAGLYVDRSGSGDFTFHDLDSDKALFKLGALYCGGGNSEFDDDCGVDGVWRLGSDRFLVADGTVGQGARYFIVDSAGKATAVKSGIAFDKDKYGESADSLLGDSELVQLKDRSFVVVGGRNVLYHMDVNGRFTPIIDRDRLAKLRDGVNSDIHVNYVTGQIYLETTDENLVVGLDGKSVGEYTWEPDDYWNYPTDFTSPFDLTQLDWVTWTDDDGVQYVTLGGDPNGDGRPDSSDSDSSSSDSSDDSSDDSSSDSSDSSSSDDSSSDSSD</sequence>
<feature type="compositionally biased region" description="Low complexity" evidence="1">
    <location>
        <begin position="620"/>
        <end position="637"/>
    </location>
</feature>
<feature type="compositionally biased region" description="Polar residues" evidence="1">
    <location>
        <begin position="127"/>
        <end position="142"/>
    </location>
</feature>
<feature type="transmembrane region" description="Helical" evidence="2">
    <location>
        <begin position="70"/>
        <end position="92"/>
    </location>
</feature>
<organism evidence="3 4">
    <name type="scientific">Bifidobacterium jacchi</name>
    <dbReference type="NCBI Taxonomy" id="2490545"/>
    <lineage>
        <taxon>Bacteria</taxon>
        <taxon>Bacillati</taxon>
        <taxon>Actinomycetota</taxon>
        <taxon>Actinomycetes</taxon>
        <taxon>Bifidobacteriales</taxon>
        <taxon>Bifidobacteriaceae</taxon>
        <taxon>Bifidobacterium</taxon>
    </lineage>
</organism>
<accession>A0A5N5RIW8</accession>
<feature type="compositionally biased region" description="Acidic residues" evidence="1">
    <location>
        <begin position="610"/>
        <end position="619"/>
    </location>
</feature>
<feature type="compositionally biased region" description="Pro residues" evidence="1">
    <location>
        <begin position="34"/>
        <end position="43"/>
    </location>
</feature>
<dbReference type="RefSeq" id="WP_151916769.1">
    <property type="nucleotide sequence ID" value="NZ_RQSP01000014.1"/>
</dbReference>
<keyword evidence="4" id="KW-1185">Reference proteome</keyword>
<dbReference type="AlphaFoldDB" id="A0A5N5RIW8"/>
<feature type="region of interest" description="Disordered" evidence="1">
    <location>
        <begin position="585"/>
        <end position="637"/>
    </location>
</feature>
<protein>
    <submittedName>
        <fullName evidence="3">Uncharacterized protein</fullName>
    </submittedName>
</protein>
<dbReference type="EMBL" id="RQSP01000014">
    <property type="protein sequence ID" value="KAB5607187.1"/>
    <property type="molecule type" value="Genomic_DNA"/>
</dbReference>
<feature type="region of interest" description="Disordered" evidence="1">
    <location>
        <begin position="1"/>
        <end position="64"/>
    </location>
</feature>
<proteinExistence type="predicted"/>
<keyword evidence="2" id="KW-0472">Membrane</keyword>
<dbReference type="OrthoDB" id="3229454at2"/>
<comment type="caution">
    <text evidence="3">The sequence shown here is derived from an EMBL/GenBank/DDBJ whole genome shotgun (WGS) entry which is preliminary data.</text>
</comment>
<keyword evidence="2" id="KW-1133">Transmembrane helix</keyword>
<name>A0A5N5RIW8_9BIFI</name>
<dbReference type="Proteomes" id="UP000326336">
    <property type="component" value="Unassembled WGS sequence"/>
</dbReference>
<evidence type="ECO:0000313" key="3">
    <source>
        <dbReference type="EMBL" id="KAB5607187.1"/>
    </source>
</evidence>
<gene>
    <name evidence="3" type="ORF">EHS19_05450</name>
</gene>
<reference evidence="3 4" key="1">
    <citation type="journal article" date="2019" name="Int. J. Syst. Evol. Microbiol.">
        <title>Bifidobacterium jacchi sp. nov., isolated from the faeces of a baby common marmoset (Callithrix jacchus).</title>
        <authorList>
            <person name="Modesto M."/>
            <person name="Watanabe K."/>
            <person name="Arita M."/>
            <person name="Satti M."/>
            <person name="Oki K."/>
            <person name="Sciavilla P."/>
            <person name="Patavino C."/>
            <person name="Camma C."/>
            <person name="Michelini S."/>
            <person name="Sgorbati B."/>
            <person name="Mattarelli P."/>
        </authorList>
    </citation>
    <scope>NUCLEOTIDE SEQUENCE [LARGE SCALE GENOMIC DNA]</scope>
    <source>
        <strain evidence="3 4">MRM 9.3</strain>
    </source>
</reference>
<feature type="compositionally biased region" description="Pro residues" evidence="1">
    <location>
        <begin position="1"/>
        <end position="16"/>
    </location>
</feature>
<feature type="region of interest" description="Disordered" evidence="1">
    <location>
        <begin position="101"/>
        <end position="142"/>
    </location>
</feature>
<keyword evidence="2" id="KW-0812">Transmembrane</keyword>
<evidence type="ECO:0000256" key="1">
    <source>
        <dbReference type="SAM" id="MobiDB-lite"/>
    </source>
</evidence>
<feature type="compositionally biased region" description="Low complexity" evidence="1">
    <location>
        <begin position="17"/>
        <end position="33"/>
    </location>
</feature>
<evidence type="ECO:0000256" key="2">
    <source>
        <dbReference type="SAM" id="Phobius"/>
    </source>
</evidence>